<dbReference type="Gene3D" id="3.10.450.50">
    <property type="match status" value="1"/>
</dbReference>
<keyword evidence="1" id="KW-0732">Signal</keyword>
<feature type="signal peptide" evidence="1">
    <location>
        <begin position="1"/>
        <end position="24"/>
    </location>
</feature>
<protein>
    <submittedName>
        <fullName evidence="3">Putative SnoaL-like aldol condensation-catalyzing enzyme</fullName>
    </submittedName>
</protein>
<reference evidence="3 4" key="1">
    <citation type="submission" date="2019-03" db="EMBL/GenBank/DDBJ databases">
        <title>Genomic Encyclopedia of Type Strains, Phase IV (KMG-IV): sequencing the most valuable type-strain genomes for metagenomic binning, comparative biology and taxonomic classification.</title>
        <authorList>
            <person name="Goeker M."/>
        </authorList>
    </citation>
    <scope>NUCLEOTIDE SEQUENCE [LARGE SCALE GENOMIC DNA]</scope>
    <source>
        <strain evidence="3 4">DSM 16998</strain>
    </source>
</reference>
<evidence type="ECO:0000256" key="1">
    <source>
        <dbReference type="SAM" id="SignalP"/>
    </source>
</evidence>
<dbReference type="AlphaFoldDB" id="A0A4R6QEI3"/>
<evidence type="ECO:0000313" key="4">
    <source>
        <dbReference type="Proteomes" id="UP000295361"/>
    </source>
</evidence>
<feature type="chain" id="PRO_5020903513" evidence="1">
    <location>
        <begin position="25"/>
        <end position="151"/>
    </location>
</feature>
<dbReference type="InterPro" id="IPR037401">
    <property type="entry name" value="SnoaL-like"/>
</dbReference>
<dbReference type="InterPro" id="IPR032710">
    <property type="entry name" value="NTF2-like_dom_sf"/>
</dbReference>
<dbReference type="Proteomes" id="UP000295361">
    <property type="component" value="Unassembled WGS sequence"/>
</dbReference>
<dbReference type="EMBL" id="SNXS01000014">
    <property type="protein sequence ID" value="TDP61294.1"/>
    <property type="molecule type" value="Genomic_DNA"/>
</dbReference>
<keyword evidence="4" id="KW-1185">Reference proteome</keyword>
<dbReference type="OrthoDB" id="129343at2"/>
<gene>
    <name evidence="3" type="ORF">DES47_11466</name>
</gene>
<sequence>MTPWFRARFVLALLGALVATPATAGPSPKQIVTAFFDLAFVQRKPTEAALKYISPDQYIQHSPGGADGRTSFIEGFAAYVEKTSYRCAIKRVIAEGALVVVHNHCQENPADANDQGSAVVDIFRVEKGLIVEHWDVEQAVPAQAKNRNTMF</sequence>
<dbReference type="Pfam" id="PF12680">
    <property type="entry name" value="SnoaL_2"/>
    <property type="match status" value="1"/>
</dbReference>
<name>A0A4R6QEI3_9BURK</name>
<feature type="domain" description="SnoaL-like" evidence="2">
    <location>
        <begin position="32"/>
        <end position="133"/>
    </location>
</feature>
<dbReference type="SUPFAM" id="SSF54427">
    <property type="entry name" value="NTF2-like"/>
    <property type="match status" value="1"/>
</dbReference>
<organism evidence="3 4">
    <name type="scientific">Roseateles toxinivorans</name>
    <dbReference type="NCBI Taxonomy" id="270368"/>
    <lineage>
        <taxon>Bacteria</taxon>
        <taxon>Pseudomonadati</taxon>
        <taxon>Pseudomonadota</taxon>
        <taxon>Betaproteobacteria</taxon>
        <taxon>Burkholderiales</taxon>
        <taxon>Sphaerotilaceae</taxon>
        <taxon>Roseateles</taxon>
    </lineage>
</organism>
<dbReference type="InParanoid" id="A0A4R6QEI3"/>
<evidence type="ECO:0000313" key="3">
    <source>
        <dbReference type="EMBL" id="TDP61294.1"/>
    </source>
</evidence>
<proteinExistence type="predicted"/>
<evidence type="ECO:0000259" key="2">
    <source>
        <dbReference type="Pfam" id="PF12680"/>
    </source>
</evidence>
<comment type="caution">
    <text evidence="3">The sequence shown here is derived from an EMBL/GenBank/DDBJ whole genome shotgun (WGS) entry which is preliminary data.</text>
</comment>
<accession>A0A4R6QEI3</accession>